<dbReference type="AlphaFoldDB" id="A0A8C5Y8R0"/>
<name>A0A8C5Y8R0_MICMU</name>
<protein>
    <submittedName>
        <fullName evidence="1">Uncharacterized protein</fullName>
    </submittedName>
</protein>
<organism evidence="1 2">
    <name type="scientific">Microcebus murinus</name>
    <name type="common">Gray mouse lemur</name>
    <name type="synonym">Lemur murinus</name>
    <dbReference type="NCBI Taxonomy" id="30608"/>
    <lineage>
        <taxon>Eukaryota</taxon>
        <taxon>Metazoa</taxon>
        <taxon>Chordata</taxon>
        <taxon>Craniata</taxon>
        <taxon>Vertebrata</taxon>
        <taxon>Euteleostomi</taxon>
        <taxon>Mammalia</taxon>
        <taxon>Eutheria</taxon>
        <taxon>Euarchontoglires</taxon>
        <taxon>Primates</taxon>
        <taxon>Strepsirrhini</taxon>
        <taxon>Lemuriformes</taxon>
        <taxon>Cheirogaleidae</taxon>
        <taxon>Microcebus</taxon>
    </lineage>
</organism>
<proteinExistence type="predicted"/>
<evidence type="ECO:0000313" key="2">
    <source>
        <dbReference type="Proteomes" id="UP000694394"/>
    </source>
</evidence>
<keyword evidence="2" id="KW-1185">Reference proteome</keyword>
<reference evidence="1" key="3">
    <citation type="submission" date="2025-09" db="UniProtKB">
        <authorList>
            <consortium name="Ensembl"/>
        </authorList>
    </citation>
    <scope>IDENTIFICATION</scope>
</reference>
<accession>A0A8C5Y8R0</accession>
<reference evidence="1" key="2">
    <citation type="submission" date="2025-08" db="UniProtKB">
        <authorList>
            <consortium name="Ensembl"/>
        </authorList>
    </citation>
    <scope>IDENTIFICATION</scope>
</reference>
<dbReference type="Proteomes" id="UP000694394">
    <property type="component" value="Chromosome 3"/>
</dbReference>
<dbReference type="GeneTree" id="ENSGT00390000010800"/>
<reference evidence="1" key="1">
    <citation type="submission" date="2016-12" db="EMBL/GenBank/DDBJ databases">
        <title>Mouse lemur reference genome and diversity panel.</title>
        <authorList>
            <person name="Harris R."/>
            <person name="Larsen P."/>
            <person name="Liu Y."/>
            <person name="Hughes D.S."/>
            <person name="Murali S."/>
            <person name="Raveendran M."/>
            <person name="Korchina V."/>
            <person name="Wang M."/>
            <person name="Jhangiani S."/>
            <person name="Bandaranaike D."/>
            <person name="Bellair M."/>
            <person name="Blankenburg K."/>
            <person name="Chao H."/>
            <person name="Dahdouli M."/>
            <person name="Dinh H."/>
            <person name="Doddapaneni H."/>
            <person name="English A."/>
            <person name="Firestine M."/>
            <person name="Gnanaolivu R."/>
            <person name="Gross S."/>
            <person name="Hernandez B."/>
            <person name="Javaid M."/>
            <person name="Jayaseelan J."/>
            <person name="Jones J."/>
            <person name="Khan Z."/>
            <person name="Kovar C."/>
            <person name="Kurapati P."/>
            <person name="Le B."/>
            <person name="Lee S."/>
            <person name="Li M."/>
            <person name="Mathew T."/>
            <person name="Narasimhan A."/>
            <person name="Ngo D."/>
            <person name="Nguyen L."/>
            <person name="Okwuonu G."/>
            <person name="Ongeri F."/>
            <person name="Osuji N."/>
            <person name="Pu L.-L."/>
            <person name="Puazo M."/>
            <person name="Quiroz J."/>
            <person name="Raj R."/>
            <person name="Rajbhandari K."/>
            <person name="Reid J.G."/>
            <person name="Santibanez J."/>
            <person name="Sexton D."/>
            <person name="Skinner E."/>
            <person name="Vee V."/>
            <person name="Weissenberger G."/>
            <person name="Wu Y."/>
            <person name="Xin Y."/>
            <person name="Han Y."/>
            <person name="Campbell C."/>
            <person name="Brown A."/>
            <person name="Sullivan B."/>
            <person name="Shelton J."/>
            <person name="Brown S."/>
            <person name="Dudchenko O."/>
            <person name="Machol I."/>
            <person name="Durand N."/>
            <person name="Shamim M."/>
            <person name="Lieberman A."/>
            <person name="Muzny D.M."/>
            <person name="Richards S."/>
            <person name="Yoder A."/>
            <person name="Worley K.C."/>
            <person name="Rogers J."/>
            <person name="Gibbs R.A."/>
        </authorList>
    </citation>
    <scope>NUCLEOTIDE SEQUENCE [LARGE SCALE GENOMIC DNA]</scope>
</reference>
<evidence type="ECO:0000313" key="1">
    <source>
        <dbReference type="Ensembl" id="ENSMICP00000047653.1"/>
    </source>
</evidence>
<dbReference type="EMBL" id="ABDC03003925">
    <property type="status" value="NOT_ANNOTATED_CDS"/>
    <property type="molecule type" value="Genomic_DNA"/>
</dbReference>
<dbReference type="Ensembl" id="ENSMICT00000062579.1">
    <property type="protein sequence ID" value="ENSMICP00000047653.1"/>
    <property type="gene ID" value="ENSMICG00000047879.1"/>
</dbReference>
<sequence>MASWAVQKCCTFRHSHNILDEDLEVKSRQIQLRKTILTESNTRKQLAPLTT</sequence>